<name>A0A841PPT8_9BACL</name>
<accession>A0A841PPT8</accession>
<comment type="caution">
    <text evidence="4">The sequence shown here is derived from an EMBL/GenBank/DDBJ whole genome shotgun (WGS) entry which is preliminary data.</text>
</comment>
<dbReference type="AlphaFoldDB" id="A0A841PPT8"/>
<dbReference type="RefSeq" id="WP_184402318.1">
    <property type="nucleotide sequence ID" value="NZ_JACHHJ010000001.1"/>
</dbReference>
<evidence type="ECO:0000259" key="3">
    <source>
        <dbReference type="SMART" id="SM00909"/>
    </source>
</evidence>
<evidence type="ECO:0000313" key="5">
    <source>
        <dbReference type="Proteomes" id="UP000568839"/>
    </source>
</evidence>
<dbReference type="PROSITE" id="PS51257">
    <property type="entry name" value="PROKAR_LIPOPROTEIN"/>
    <property type="match status" value="1"/>
</dbReference>
<gene>
    <name evidence="4" type="ORF">HNR44_000260</name>
</gene>
<keyword evidence="2" id="KW-0732">Signal</keyword>
<feature type="domain" description="GerMN" evidence="3">
    <location>
        <begin position="246"/>
        <end position="335"/>
    </location>
</feature>
<feature type="chain" id="PRO_5039072910" evidence="2">
    <location>
        <begin position="21"/>
        <end position="355"/>
    </location>
</feature>
<proteinExistence type="predicted"/>
<sequence length="355" mass="38887">MKKIWKGPSLLLLVSLVVYGCSSSSDIPEQEEMQERGESAAEIEEGDDGEGEEDGSVEDEDRIDGERVQRELYLLDEAGLVVPRTFQLENDSEVLKQSLEHLIIEGPITNQLPSGLQAVLPPDTEVQGVDLTADGTAIVDFSPEFADYPEEQEKALLQSITWTLTQFDEVEQVEIQINGHEQETLPNAGTPVGDGTARAQGINLEGGGPADITASEAATLYFVSVKEDDHYYVPVTRRIEGNGNEAVEVIQSLLDGPHPESKLISGLRQSIELLDEPELEDGVLTVNFNEGILTENDGTAMSDEALNMLTLSLTEIDQVEEVDYHVNGETQLERVDGEVLAEPVSRPDMLNQEEL</sequence>
<dbReference type="Pfam" id="PF10646">
    <property type="entry name" value="Germane"/>
    <property type="match status" value="2"/>
</dbReference>
<evidence type="ECO:0000256" key="2">
    <source>
        <dbReference type="SAM" id="SignalP"/>
    </source>
</evidence>
<feature type="domain" description="GerMN" evidence="3">
    <location>
        <begin position="95"/>
        <end position="186"/>
    </location>
</feature>
<reference evidence="4 5" key="1">
    <citation type="submission" date="2020-08" db="EMBL/GenBank/DDBJ databases">
        <title>Genomic Encyclopedia of Type Strains, Phase IV (KMG-IV): sequencing the most valuable type-strain genomes for metagenomic binning, comparative biology and taxonomic classification.</title>
        <authorList>
            <person name="Goeker M."/>
        </authorList>
    </citation>
    <scope>NUCLEOTIDE SEQUENCE [LARGE SCALE GENOMIC DNA]</scope>
    <source>
        <strain evidence="4 5">DSM 21769</strain>
    </source>
</reference>
<dbReference type="SMART" id="SM00909">
    <property type="entry name" value="Germane"/>
    <property type="match status" value="2"/>
</dbReference>
<protein>
    <submittedName>
        <fullName evidence="4">Germination protein M</fullName>
    </submittedName>
</protein>
<evidence type="ECO:0000313" key="4">
    <source>
        <dbReference type="EMBL" id="MBB6448311.1"/>
    </source>
</evidence>
<organism evidence="4 5">
    <name type="scientific">Geomicrobium halophilum</name>
    <dbReference type="NCBI Taxonomy" id="549000"/>
    <lineage>
        <taxon>Bacteria</taxon>
        <taxon>Bacillati</taxon>
        <taxon>Bacillota</taxon>
        <taxon>Bacilli</taxon>
        <taxon>Bacillales</taxon>
        <taxon>Geomicrobium</taxon>
    </lineage>
</organism>
<feature type="region of interest" description="Disordered" evidence="1">
    <location>
        <begin position="26"/>
        <end position="63"/>
    </location>
</feature>
<feature type="compositionally biased region" description="Acidic residues" evidence="1">
    <location>
        <begin position="41"/>
        <end position="63"/>
    </location>
</feature>
<dbReference type="InterPro" id="IPR019606">
    <property type="entry name" value="GerMN"/>
</dbReference>
<dbReference type="Proteomes" id="UP000568839">
    <property type="component" value="Unassembled WGS sequence"/>
</dbReference>
<dbReference type="EMBL" id="JACHHJ010000001">
    <property type="protein sequence ID" value="MBB6448311.1"/>
    <property type="molecule type" value="Genomic_DNA"/>
</dbReference>
<keyword evidence="5" id="KW-1185">Reference proteome</keyword>
<feature type="signal peptide" evidence="2">
    <location>
        <begin position="1"/>
        <end position="20"/>
    </location>
</feature>
<evidence type="ECO:0000256" key="1">
    <source>
        <dbReference type="SAM" id="MobiDB-lite"/>
    </source>
</evidence>